<feature type="domain" description="SCP2" evidence="1">
    <location>
        <begin position="20"/>
        <end position="95"/>
    </location>
</feature>
<organism evidence="2 3">
    <name type="scientific">Albimonas pacifica</name>
    <dbReference type="NCBI Taxonomy" id="1114924"/>
    <lineage>
        <taxon>Bacteria</taxon>
        <taxon>Pseudomonadati</taxon>
        <taxon>Pseudomonadota</taxon>
        <taxon>Alphaproteobacteria</taxon>
        <taxon>Rhodobacterales</taxon>
        <taxon>Paracoccaceae</taxon>
        <taxon>Albimonas</taxon>
    </lineage>
</organism>
<dbReference type="STRING" id="1114924.SAMN05216258_107168"/>
<dbReference type="OrthoDB" id="9809312at2"/>
<dbReference type="SUPFAM" id="SSF55718">
    <property type="entry name" value="SCP-like"/>
    <property type="match status" value="1"/>
</dbReference>
<dbReference type="PANTHER" id="PTHR10094:SF25">
    <property type="entry name" value="SCP2 STEROL-BINDING DOMAIN-CONTAINING PROTEIN 1"/>
    <property type="match status" value="1"/>
</dbReference>
<gene>
    <name evidence="2" type="ORF">SAMN05216258_107168</name>
</gene>
<dbReference type="RefSeq" id="WP_092861170.1">
    <property type="nucleotide sequence ID" value="NZ_FOQH01000007.1"/>
</dbReference>
<keyword evidence="3" id="KW-1185">Reference proteome</keyword>
<reference evidence="2 3" key="1">
    <citation type="submission" date="2016-10" db="EMBL/GenBank/DDBJ databases">
        <authorList>
            <person name="de Groot N.N."/>
        </authorList>
    </citation>
    <scope>NUCLEOTIDE SEQUENCE [LARGE SCALE GENOMIC DNA]</scope>
    <source>
        <strain evidence="2 3">CGMCC 1.11030</strain>
    </source>
</reference>
<dbReference type="GO" id="GO:0005829">
    <property type="term" value="C:cytosol"/>
    <property type="evidence" value="ECO:0007669"/>
    <property type="project" value="TreeGrafter"/>
</dbReference>
<evidence type="ECO:0000313" key="3">
    <source>
        <dbReference type="Proteomes" id="UP000199377"/>
    </source>
</evidence>
<evidence type="ECO:0000259" key="1">
    <source>
        <dbReference type="Pfam" id="PF02036"/>
    </source>
</evidence>
<dbReference type="AlphaFoldDB" id="A0A1I3IQ10"/>
<dbReference type="Proteomes" id="UP000199377">
    <property type="component" value="Unassembled WGS sequence"/>
</dbReference>
<dbReference type="InterPro" id="IPR036527">
    <property type="entry name" value="SCP2_sterol-bd_dom_sf"/>
</dbReference>
<accession>A0A1I3IQ10</accession>
<dbReference type="EMBL" id="FOQH01000007">
    <property type="protein sequence ID" value="SFI49989.1"/>
    <property type="molecule type" value="Genomic_DNA"/>
</dbReference>
<name>A0A1I3IQ10_9RHOB</name>
<dbReference type="Pfam" id="PF02036">
    <property type="entry name" value="SCP2"/>
    <property type="match status" value="1"/>
</dbReference>
<sequence length="96" mass="10003">MSETIAAAAEELQSRLKGQSIDGSVKFDIEGVGALRVEGDQVTQDDSEADCTISADEDTFRGLVSGDLSPTSAFMSGRLKVDGDMSKAMALSSLLA</sequence>
<dbReference type="InterPro" id="IPR003033">
    <property type="entry name" value="SCP2_sterol-bd_dom"/>
</dbReference>
<dbReference type="Gene3D" id="3.30.1050.10">
    <property type="entry name" value="SCP2 sterol-binding domain"/>
    <property type="match status" value="1"/>
</dbReference>
<dbReference type="PANTHER" id="PTHR10094">
    <property type="entry name" value="STEROL CARRIER PROTEIN 2 SCP-2 FAMILY PROTEIN"/>
    <property type="match status" value="1"/>
</dbReference>
<protein>
    <submittedName>
        <fullName evidence="2">Putative sterol carrier protein</fullName>
    </submittedName>
</protein>
<proteinExistence type="predicted"/>
<evidence type="ECO:0000313" key="2">
    <source>
        <dbReference type="EMBL" id="SFI49989.1"/>
    </source>
</evidence>